<evidence type="ECO:0000313" key="2">
    <source>
        <dbReference type="EMBL" id="QMW04553.1"/>
    </source>
</evidence>
<dbReference type="EMBL" id="CP059732">
    <property type="protein sequence ID" value="QMW04553.1"/>
    <property type="molecule type" value="Genomic_DNA"/>
</dbReference>
<organism evidence="2 3">
    <name type="scientific">Spirosoma foliorum</name>
    <dbReference type="NCBI Taxonomy" id="2710596"/>
    <lineage>
        <taxon>Bacteria</taxon>
        <taxon>Pseudomonadati</taxon>
        <taxon>Bacteroidota</taxon>
        <taxon>Cytophagia</taxon>
        <taxon>Cytophagales</taxon>
        <taxon>Cytophagaceae</taxon>
        <taxon>Spirosoma</taxon>
    </lineage>
</organism>
<gene>
    <name evidence="2" type="ORF">H3H32_06330</name>
</gene>
<feature type="transmembrane region" description="Helical" evidence="1">
    <location>
        <begin position="74"/>
        <end position="94"/>
    </location>
</feature>
<dbReference type="Proteomes" id="UP000515369">
    <property type="component" value="Chromosome"/>
</dbReference>
<dbReference type="AlphaFoldDB" id="A0A7G5H0B1"/>
<accession>A0A7G5H0B1</accession>
<keyword evidence="3" id="KW-1185">Reference proteome</keyword>
<protein>
    <recommendedName>
        <fullName evidence="4">DUF5056 domain-containing protein</fullName>
    </recommendedName>
</protein>
<evidence type="ECO:0000256" key="1">
    <source>
        <dbReference type="SAM" id="Phobius"/>
    </source>
</evidence>
<evidence type="ECO:0000313" key="3">
    <source>
        <dbReference type="Proteomes" id="UP000515369"/>
    </source>
</evidence>
<keyword evidence="1" id="KW-0812">Transmembrane</keyword>
<reference evidence="2 3" key="1">
    <citation type="submission" date="2020-07" db="EMBL/GenBank/DDBJ databases">
        <title>Spirosoma foliorum sp. nov., isolated from the leaves on the Nejang mountain Korea, Republic of.</title>
        <authorList>
            <person name="Ho H."/>
            <person name="Lee Y.-J."/>
            <person name="Nurcahyanto D.-A."/>
            <person name="Kim S.-G."/>
        </authorList>
    </citation>
    <scope>NUCLEOTIDE SEQUENCE [LARGE SCALE GENOMIC DNA]</scope>
    <source>
        <strain evidence="2 3">PL0136</strain>
    </source>
</reference>
<keyword evidence="1" id="KW-1133">Transmembrane helix</keyword>
<feature type="transmembrane region" description="Helical" evidence="1">
    <location>
        <begin position="114"/>
        <end position="134"/>
    </location>
</feature>
<proteinExistence type="predicted"/>
<sequence>MSQLTDEQIQQLLEAGKSLPDRSSAKQFTEARRYQQLFAELKKELPVQPDADFSVRVMNRIEGLQPAVTKSVSYGWLWVGLSICLLITALALAPMDGVMTDLMSVLAMLNPIKWALAFGLLSLLIVQLLDFKLIRGPSLPKLT</sequence>
<evidence type="ECO:0008006" key="4">
    <source>
        <dbReference type="Google" id="ProtNLM"/>
    </source>
</evidence>
<dbReference type="RefSeq" id="WP_182461853.1">
    <property type="nucleotide sequence ID" value="NZ_CP059732.1"/>
</dbReference>
<keyword evidence="1" id="KW-0472">Membrane</keyword>
<dbReference type="KEGG" id="sfol:H3H32_06330"/>
<name>A0A7G5H0B1_9BACT</name>